<keyword evidence="1" id="KW-0862">Zinc</keyword>
<keyword evidence="1" id="KW-0479">Metal-binding</keyword>
<proteinExistence type="predicted"/>
<reference evidence="3" key="1">
    <citation type="journal article" date="2023" name="PhytoFront">
        <title>Draft Genome Resources of Seven Strains of Tilletia horrida, Causal Agent of Kernel Smut of Rice.</title>
        <authorList>
            <person name="Khanal S."/>
            <person name="Antony Babu S."/>
            <person name="Zhou X.G."/>
        </authorList>
    </citation>
    <scope>NUCLEOTIDE SEQUENCE</scope>
    <source>
        <strain evidence="3">TX6</strain>
    </source>
</reference>
<evidence type="ECO:0000313" key="4">
    <source>
        <dbReference type="Proteomes" id="UP001176517"/>
    </source>
</evidence>
<gene>
    <name evidence="3" type="ORF">OC846_006667</name>
</gene>
<protein>
    <recommendedName>
        <fullName evidence="2">C2H2-type domain-containing protein</fullName>
    </recommendedName>
</protein>
<comment type="caution">
    <text evidence="3">The sequence shown here is derived from an EMBL/GenBank/DDBJ whole genome shotgun (WGS) entry which is preliminary data.</text>
</comment>
<dbReference type="PROSITE" id="PS00028">
    <property type="entry name" value="ZINC_FINGER_C2H2_1"/>
    <property type="match status" value="1"/>
</dbReference>
<dbReference type="Gene3D" id="2.60.120.650">
    <property type="entry name" value="Cupin"/>
    <property type="match status" value="1"/>
</dbReference>
<dbReference type="AlphaFoldDB" id="A0AAN6GIE8"/>
<dbReference type="PROSITE" id="PS50157">
    <property type="entry name" value="ZINC_FINGER_C2H2_2"/>
    <property type="match status" value="1"/>
</dbReference>
<dbReference type="SUPFAM" id="SSF51197">
    <property type="entry name" value="Clavaminate synthase-like"/>
    <property type="match status" value="1"/>
</dbReference>
<keyword evidence="4" id="KW-1185">Reference proteome</keyword>
<evidence type="ECO:0000256" key="1">
    <source>
        <dbReference type="PROSITE-ProRule" id="PRU00042"/>
    </source>
</evidence>
<dbReference type="EMBL" id="JAPDMZ010000470">
    <property type="protein sequence ID" value="KAK0542679.1"/>
    <property type="molecule type" value="Genomic_DNA"/>
</dbReference>
<dbReference type="GO" id="GO:0008270">
    <property type="term" value="F:zinc ion binding"/>
    <property type="evidence" value="ECO:0007669"/>
    <property type="project" value="UniProtKB-KW"/>
</dbReference>
<dbReference type="Proteomes" id="UP001176517">
    <property type="component" value="Unassembled WGS sequence"/>
</dbReference>
<accession>A0AAN6GIE8</accession>
<organism evidence="3 4">
    <name type="scientific">Tilletia horrida</name>
    <dbReference type="NCBI Taxonomy" id="155126"/>
    <lineage>
        <taxon>Eukaryota</taxon>
        <taxon>Fungi</taxon>
        <taxon>Dikarya</taxon>
        <taxon>Basidiomycota</taxon>
        <taxon>Ustilaginomycotina</taxon>
        <taxon>Exobasidiomycetes</taxon>
        <taxon>Tilletiales</taxon>
        <taxon>Tilletiaceae</taxon>
        <taxon>Tilletia</taxon>
    </lineage>
</organism>
<evidence type="ECO:0000313" key="3">
    <source>
        <dbReference type="EMBL" id="KAK0542679.1"/>
    </source>
</evidence>
<name>A0AAN6GIE8_9BASI</name>
<sequence>MTFECPLCFRSYSLRKTLAFHLHNKHPQQAEAILRQTDTHANSVDSPFHALIAEWRRLPNWHPQRQSGLQVLQHLLNARITLTPPLRTDIHDSFSLGPTLVHIYEDLRVGSDIGIISTSSGTVAPHLSQGHFHASLHAVETRDLMGMNPNQLCAVNMVLPSPNGLEACSPRHAPWRKEHGSPTQDQPEGSFAYCPKGHITDLHQDSIFEGRFVTVLFGRKLFLTWPTSSHNLQTYAEIHGHFSGFALPSLLPRLHGLQATLHTHGSVGYMPPGTIHAVLNLDSAATFAYDVIHEHMLPDIMRVSAWERRVAQELIRSGDHTDTVSSIQREHKAGMRLWKAFALASDKIEILTAVRDLLLLLRPSF</sequence>
<evidence type="ECO:0000259" key="2">
    <source>
        <dbReference type="PROSITE" id="PS50157"/>
    </source>
</evidence>
<dbReference type="InterPro" id="IPR013087">
    <property type="entry name" value="Znf_C2H2_type"/>
</dbReference>
<keyword evidence="1" id="KW-0863">Zinc-finger</keyword>
<feature type="domain" description="C2H2-type" evidence="2">
    <location>
        <begin position="3"/>
        <end position="31"/>
    </location>
</feature>